<comment type="caution">
    <text evidence="1">The sequence shown here is derived from an EMBL/GenBank/DDBJ whole genome shotgun (WGS) entry which is preliminary data.</text>
</comment>
<organism evidence="1 2">
    <name type="scientific">Hericium alpestre</name>
    <dbReference type="NCBI Taxonomy" id="135208"/>
    <lineage>
        <taxon>Eukaryota</taxon>
        <taxon>Fungi</taxon>
        <taxon>Dikarya</taxon>
        <taxon>Basidiomycota</taxon>
        <taxon>Agaricomycotina</taxon>
        <taxon>Agaricomycetes</taxon>
        <taxon>Russulales</taxon>
        <taxon>Hericiaceae</taxon>
        <taxon>Hericium</taxon>
    </lineage>
</organism>
<evidence type="ECO:0000313" key="1">
    <source>
        <dbReference type="EMBL" id="TFY81408.1"/>
    </source>
</evidence>
<dbReference type="EMBL" id="SFCI01000215">
    <property type="protein sequence ID" value="TFY81408.1"/>
    <property type="molecule type" value="Genomic_DNA"/>
</dbReference>
<gene>
    <name evidence="1" type="ORF">EWM64_g2607</name>
</gene>
<evidence type="ECO:0000313" key="2">
    <source>
        <dbReference type="Proteomes" id="UP000298061"/>
    </source>
</evidence>
<accession>A0A4Z0A6Y6</accession>
<sequence length="196" mass="22478">MRRRRALRLREVDFGINFTFGAELGPWNRVGAITIKNFDGESCHAVQVLRPAELTMEYPCVGKLEKFVPYPGLQKLDVTVPQLFHVRLCKSFFDFVKTPGLEFSAFVGNPREYKLQHMSAWRDLRKSLPVAFNSVDLTQFNVKRTGWTGATISSVKAGEKPECQAHIPEPEQDLQEEELQAMYGWRAARKLHEHEA</sequence>
<reference evidence="1 2" key="1">
    <citation type="submission" date="2019-02" db="EMBL/GenBank/DDBJ databases">
        <title>Genome sequencing of the rare red list fungi Hericium alpestre (H. flagellum).</title>
        <authorList>
            <person name="Buettner E."/>
            <person name="Kellner H."/>
        </authorList>
    </citation>
    <scope>NUCLEOTIDE SEQUENCE [LARGE SCALE GENOMIC DNA]</scope>
    <source>
        <strain evidence="1 2">DSM 108284</strain>
    </source>
</reference>
<dbReference type="Proteomes" id="UP000298061">
    <property type="component" value="Unassembled WGS sequence"/>
</dbReference>
<name>A0A4Z0A6Y6_9AGAM</name>
<dbReference type="OrthoDB" id="3318977at2759"/>
<dbReference type="AlphaFoldDB" id="A0A4Z0A6Y6"/>
<proteinExistence type="predicted"/>
<keyword evidence="2" id="KW-1185">Reference proteome</keyword>
<protein>
    <submittedName>
        <fullName evidence="1">Uncharacterized protein</fullName>
    </submittedName>
</protein>